<evidence type="ECO:0000313" key="3">
    <source>
        <dbReference type="Proteomes" id="UP000216454"/>
    </source>
</evidence>
<dbReference type="OrthoDB" id="9803187at2"/>
<dbReference type="SUPFAM" id="SSF110710">
    <property type="entry name" value="TTHA0583/YokD-like"/>
    <property type="match status" value="1"/>
</dbReference>
<dbReference type="InterPro" id="IPR006340">
    <property type="entry name" value="DUF436"/>
</dbReference>
<dbReference type="NCBIfam" id="TIGR01440">
    <property type="entry name" value="TIGR01440 family protein"/>
    <property type="match status" value="1"/>
</dbReference>
<dbReference type="EMBL" id="MWWQ01000017">
    <property type="protein sequence ID" value="OZG49116.1"/>
    <property type="molecule type" value="Genomic_DNA"/>
</dbReference>
<reference evidence="2 3" key="1">
    <citation type="journal article" date="2017" name="BMC Genomics">
        <title>Comparative genomic and phylogenomic analyses of the Bifidobacteriaceae family.</title>
        <authorList>
            <person name="Lugli G.A."/>
            <person name="Milani C."/>
            <person name="Turroni F."/>
            <person name="Duranti S."/>
            <person name="Mancabelli L."/>
            <person name="Mangifesta M."/>
            <person name="Ferrario C."/>
            <person name="Modesto M."/>
            <person name="Mattarelli P."/>
            <person name="Jiri K."/>
            <person name="van Sinderen D."/>
            <person name="Ventura M."/>
        </authorList>
    </citation>
    <scope>NUCLEOTIDE SEQUENCE [LARGE SCALE GENOMIC DNA]</scope>
    <source>
        <strain evidence="2 3">DSM 24744</strain>
    </source>
</reference>
<dbReference type="Pfam" id="PF04260">
    <property type="entry name" value="DUF436"/>
    <property type="match status" value="1"/>
</dbReference>
<sequence length="215" mass="23116">MNDSSASHNSTASAASATQSPAPTGEELAFYEKVREQAAQAAREVLAASHEKAGDIFVVGCSSSEVLGERIGTHTSMRVAPYLFDGIQSVLKPAGVFLAAQCCEHLNRAIVMERGCMERYDLEQVNAIPQPNHAGGAFGTIAYQRFDDPVLVEDIRHLAKAGMDIGDTLIGMHLRPVAVPLRISLSQIGSAHLVCARYRPKYVGGSRAIYDESLM</sequence>
<name>A0A261ER07_9BIFI</name>
<dbReference type="PIRSF" id="PIRSF007510">
    <property type="entry name" value="UCP007510"/>
    <property type="match status" value="1"/>
</dbReference>
<protein>
    <submittedName>
        <fullName evidence="2">Uncharacterized protein</fullName>
    </submittedName>
</protein>
<dbReference type="AlphaFoldDB" id="A0A261ER07"/>
<dbReference type="InterPro" id="IPR028345">
    <property type="entry name" value="Antibiotic_NAT-like"/>
</dbReference>
<proteinExistence type="inferred from homology"/>
<evidence type="ECO:0000313" key="2">
    <source>
        <dbReference type="EMBL" id="OZG49116.1"/>
    </source>
</evidence>
<dbReference type="HAMAP" id="MF_00800">
    <property type="entry name" value="UPF0340"/>
    <property type="match status" value="1"/>
</dbReference>
<evidence type="ECO:0000256" key="1">
    <source>
        <dbReference type="SAM" id="MobiDB-lite"/>
    </source>
</evidence>
<dbReference type="RefSeq" id="WP_094691921.1">
    <property type="nucleotide sequence ID" value="NZ_MWWQ01000017.1"/>
</dbReference>
<accession>A0A261ER07</accession>
<organism evidence="2 3">
    <name type="scientific">Pseudoscardovia suis</name>
    <dbReference type="NCBI Taxonomy" id="987063"/>
    <lineage>
        <taxon>Bacteria</taxon>
        <taxon>Bacillati</taxon>
        <taxon>Actinomycetota</taxon>
        <taxon>Actinomycetes</taxon>
        <taxon>Bifidobacteriales</taxon>
        <taxon>Bifidobacteriaceae</taxon>
        <taxon>Pseudoscardovia</taxon>
    </lineage>
</organism>
<keyword evidence="3" id="KW-1185">Reference proteome</keyword>
<dbReference type="Proteomes" id="UP000216454">
    <property type="component" value="Unassembled WGS sequence"/>
</dbReference>
<dbReference type="Gene3D" id="3.40.50.10360">
    <property type="entry name" value="Hypothetical protein TT1679"/>
    <property type="match status" value="1"/>
</dbReference>
<comment type="caution">
    <text evidence="2">The sequence shown here is derived from an EMBL/GenBank/DDBJ whole genome shotgun (WGS) entry which is preliminary data.</text>
</comment>
<gene>
    <name evidence="2" type="ORF">PSSU_1611</name>
</gene>
<feature type="region of interest" description="Disordered" evidence="1">
    <location>
        <begin position="1"/>
        <end position="24"/>
    </location>
</feature>